<dbReference type="Pfam" id="PF02021">
    <property type="entry name" value="UPF0102"/>
    <property type="match status" value="1"/>
</dbReference>
<gene>
    <name evidence="3" type="ORF">EGT74_14605</name>
</gene>
<dbReference type="SUPFAM" id="SSF52980">
    <property type="entry name" value="Restriction endonuclease-like"/>
    <property type="match status" value="1"/>
</dbReference>
<reference evidence="3 4" key="1">
    <citation type="submission" date="2018-11" db="EMBL/GenBank/DDBJ databases">
        <title>Chitinophaga lutea sp.nov., isolate from arsenic contaminated soil.</title>
        <authorList>
            <person name="Zong Y."/>
        </authorList>
    </citation>
    <scope>NUCLEOTIDE SEQUENCE [LARGE SCALE GENOMIC DNA]</scope>
    <source>
        <strain evidence="3 4">ZY74</strain>
    </source>
</reference>
<dbReference type="Gene3D" id="3.40.1350.10">
    <property type="match status" value="1"/>
</dbReference>
<keyword evidence="4" id="KW-1185">Reference proteome</keyword>
<dbReference type="InterPro" id="IPR011856">
    <property type="entry name" value="tRNA_endonuc-like_dom_sf"/>
</dbReference>
<dbReference type="HAMAP" id="MF_00048">
    <property type="entry name" value="UPF0102"/>
    <property type="match status" value="1"/>
</dbReference>
<dbReference type="InterPro" id="IPR011335">
    <property type="entry name" value="Restrct_endonuc-II-like"/>
</dbReference>
<name>A0A3N4PNR2_9BACT</name>
<evidence type="ECO:0000313" key="4">
    <source>
        <dbReference type="Proteomes" id="UP000278351"/>
    </source>
</evidence>
<dbReference type="NCBIfam" id="NF009150">
    <property type="entry name" value="PRK12497.1-3"/>
    <property type="match status" value="1"/>
</dbReference>
<organism evidence="3 4">
    <name type="scientific">Chitinophaga lutea</name>
    <dbReference type="NCBI Taxonomy" id="2488634"/>
    <lineage>
        <taxon>Bacteria</taxon>
        <taxon>Pseudomonadati</taxon>
        <taxon>Bacteroidota</taxon>
        <taxon>Chitinophagia</taxon>
        <taxon>Chitinophagales</taxon>
        <taxon>Chitinophagaceae</taxon>
        <taxon>Chitinophaga</taxon>
    </lineage>
</organism>
<dbReference type="Proteomes" id="UP000278351">
    <property type="component" value="Unassembled WGS sequence"/>
</dbReference>
<evidence type="ECO:0000256" key="1">
    <source>
        <dbReference type="ARBA" id="ARBA00006738"/>
    </source>
</evidence>
<comment type="caution">
    <text evidence="3">The sequence shown here is derived from an EMBL/GenBank/DDBJ whole genome shotgun (WGS) entry which is preliminary data.</text>
</comment>
<comment type="similarity">
    <text evidence="1 2">Belongs to the UPF0102 family.</text>
</comment>
<proteinExistence type="inferred from homology"/>
<dbReference type="AlphaFoldDB" id="A0A3N4PNR2"/>
<dbReference type="PANTHER" id="PTHR34039:SF1">
    <property type="entry name" value="UPF0102 PROTEIN YRAN"/>
    <property type="match status" value="1"/>
</dbReference>
<accession>A0A3N4PNR2</accession>
<dbReference type="InterPro" id="IPR003509">
    <property type="entry name" value="UPF0102_YraN-like"/>
</dbReference>
<dbReference type="NCBIfam" id="TIGR00252">
    <property type="entry name" value="YraN family protein"/>
    <property type="match status" value="1"/>
</dbReference>
<dbReference type="CDD" id="cd20736">
    <property type="entry name" value="PoNe_Nuclease"/>
    <property type="match status" value="1"/>
</dbReference>
<dbReference type="GO" id="GO:0003676">
    <property type="term" value="F:nucleic acid binding"/>
    <property type="evidence" value="ECO:0007669"/>
    <property type="project" value="InterPro"/>
</dbReference>
<dbReference type="RefSeq" id="WP_123847289.1">
    <property type="nucleotide sequence ID" value="NZ_RPDH01000002.1"/>
</dbReference>
<dbReference type="PANTHER" id="PTHR34039">
    <property type="entry name" value="UPF0102 PROTEIN YRAN"/>
    <property type="match status" value="1"/>
</dbReference>
<evidence type="ECO:0000313" key="3">
    <source>
        <dbReference type="EMBL" id="RPE08289.1"/>
    </source>
</evidence>
<sequence length="117" mass="13225">MASHHDLGKKGEQLAANFLLRKHYQILHINWTSGKKEIDIIARQGGTLVFVEVKTRSTQFFGMPEEAVNGAKQELLLRAAEHYLEQYALQPDCIRFDIISVTLGVGGEEIVHFEDAF</sequence>
<dbReference type="EMBL" id="RPDH01000002">
    <property type="protein sequence ID" value="RPE08289.1"/>
    <property type="molecule type" value="Genomic_DNA"/>
</dbReference>
<protein>
    <recommendedName>
        <fullName evidence="2">UPF0102 protein EGT74_14605</fullName>
    </recommendedName>
</protein>
<dbReference type="OrthoDB" id="9802516at2"/>
<evidence type="ECO:0000256" key="2">
    <source>
        <dbReference type="HAMAP-Rule" id="MF_00048"/>
    </source>
</evidence>